<proteinExistence type="predicted"/>
<dbReference type="AlphaFoldDB" id="A0A7S3QJU9"/>
<organism evidence="1">
    <name type="scientific">Chaetoceros debilis</name>
    <dbReference type="NCBI Taxonomy" id="122233"/>
    <lineage>
        <taxon>Eukaryota</taxon>
        <taxon>Sar</taxon>
        <taxon>Stramenopiles</taxon>
        <taxon>Ochrophyta</taxon>
        <taxon>Bacillariophyta</taxon>
        <taxon>Coscinodiscophyceae</taxon>
        <taxon>Chaetocerotophycidae</taxon>
        <taxon>Chaetocerotales</taxon>
        <taxon>Chaetocerotaceae</taxon>
        <taxon>Chaetoceros</taxon>
    </lineage>
</organism>
<reference evidence="1" key="1">
    <citation type="submission" date="2021-01" db="EMBL/GenBank/DDBJ databases">
        <authorList>
            <person name="Corre E."/>
            <person name="Pelletier E."/>
            <person name="Niang G."/>
            <person name="Scheremetjew M."/>
            <person name="Finn R."/>
            <person name="Kale V."/>
            <person name="Holt S."/>
            <person name="Cochrane G."/>
            <person name="Meng A."/>
            <person name="Brown T."/>
            <person name="Cohen L."/>
        </authorList>
    </citation>
    <scope>NUCLEOTIDE SEQUENCE</scope>
    <source>
        <strain evidence="1">MM31A-1</strain>
    </source>
</reference>
<name>A0A7S3QJU9_9STRA</name>
<evidence type="ECO:0008006" key="2">
    <source>
        <dbReference type="Google" id="ProtNLM"/>
    </source>
</evidence>
<sequence length="303" mass="35078">MKRDFRRSLVLLAMLTLFAYSRITSISSKRYLSDEMVNVSSDDTSREKNDRPIMHTFFEPDPKGYCCGMLNSGHELLLSAWEQAWQDRGWKTKVLTEEDAKRHPEFSTFESKLKETHLSLYDQKCYWRWFAMAATDDGGWMSDYDAFPLEMDANVGSKLAVESNGVFTSFSMHVPCLIYAAREEWDRILHLMLGTIEEDGNRRSSDMQSLIKVGERIGVEEAGMIWKDQTYRTFAYRRNEDDQLVVNCEKIAGLKIAHLSHKGTIEAYKAKLYPEIDRKLGPINGRGVAAEIFMKDYREHCMN</sequence>
<accession>A0A7S3QJU9</accession>
<evidence type="ECO:0000313" key="1">
    <source>
        <dbReference type="EMBL" id="CAE0479344.1"/>
    </source>
</evidence>
<dbReference type="EMBL" id="HBIO01031568">
    <property type="protein sequence ID" value="CAE0479344.1"/>
    <property type="molecule type" value="Transcribed_RNA"/>
</dbReference>
<gene>
    <name evidence="1" type="ORF">CDEB00056_LOCUS24198</name>
</gene>
<protein>
    <recommendedName>
        <fullName evidence="2">Alpha 1,4-glycosyltransferase domain-containing protein</fullName>
    </recommendedName>
</protein>